<feature type="compositionally biased region" description="Polar residues" evidence="1">
    <location>
        <begin position="60"/>
        <end position="71"/>
    </location>
</feature>
<sequence length="71" mass="7807">MVTILAAVYAVLSILVFQDIPAILHIGVFVATYWFLGSVIGARKKMKEALAAKEKHSDSDQQNNSEQLEST</sequence>
<reference evidence="4" key="1">
    <citation type="journal article" date="2019" name="Int. J. Syst. Evol. Microbiol.">
        <title>The Global Catalogue of Microorganisms (GCM) 10K type strain sequencing project: providing services to taxonomists for standard genome sequencing and annotation.</title>
        <authorList>
            <consortium name="The Broad Institute Genomics Platform"/>
            <consortium name="The Broad Institute Genome Sequencing Center for Infectious Disease"/>
            <person name="Wu L."/>
            <person name="Ma J."/>
        </authorList>
    </citation>
    <scope>NUCLEOTIDE SEQUENCE [LARGE SCALE GENOMIC DNA]</scope>
    <source>
        <strain evidence="4">KCTC 42248</strain>
    </source>
</reference>
<feature type="transmembrane region" description="Helical" evidence="2">
    <location>
        <begin position="6"/>
        <end position="36"/>
    </location>
</feature>
<accession>A0ABW5NKX3</accession>
<evidence type="ECO:0000256" key="2">
    <source>
        <dbReference type="SAM" id="Phobius"/>
    </source>
</evidence>
<dbReference type="RefSeq" id="WP_380869419.1">
    <property type="nucleotide sequence ID" value="NZ_JBHUMA010000006.1"/>
</dbReference>
<evidence type="ECO:0000313" key="3">
    <source>
        <dbReference type="EMBL" id="MFD2599293.1"/>
    </source>
</evidence>
<evidence type="ECO:0000256" key="1">
    <source>
        <dbReference type="SAM" id="MobiDB-lite"/>
    </source>
</evidence>
<proteinExistence type="predicted"/>
<dbReference type="EMBL" id="JBHUMA010000006">
    <property type="protein sequence ID" value="MFD2599293.1"/>
    <property type="molecule type" value="Genomic_DNA"/>
</dbReference>
<protein>
    <submittedName>
        <fullName evidence="3">Uncharacterized protein</fullName>
    </submittedName>
</protein>
<evidence type="ECO:0000313" key="4">
    <source>
        <dbReference type="Proteomes" id="UP001597393"/>
    </source>
</evidence>
<keyword evidence="2" id="KW-0472">Membrane</keyword>
<feature type="region of interest" description="Disordered" evidence="1">
    <location>
        <begin position="52"/>
        <end position="71"/>
    </location>
</feature>
<keyword evidence="2" id="KW-0812">Transmembrane</keyword>
<dbReference type="Proteomes" id="UP001597393">
    <property type="component" value="Unassembled WGS sequence"/>
</dbReference>
<gene>
    <name evidence="3" type="ORF">ACFSQ3_10035</name>
</gene>
<keyword evidence="2" id="KW-1133">Transmembrane helix</keyword>
<name>A0ABW5NKX3_9SPHI</name>
<comment type="caution">
    <text evidence="3">The sequence shown here is derived from an EMBL/GenBank/DDBJ whole genome shotgun (WGS) entry which is preliminary data.</text>
</comment>
<keyword evidence="4" id="KW-1185">Reference proteome</keyword>
<organism evidence="3 4">
    <name type="scientific">Sphingobacterium corticis</name>
    <dbReference type="NCBI Taxonomy" id="1812823"/>
    <lineage>
        <taxon>Bacteria</taxon>
        <taxon>Pseudomonadati</taxon>
        <taxon>Bacteroidota</taxon>
        <taxon>Sphingobacteriia</taxon>
        <taxon>Sphingobacteriales</taxon>
        <taxon>Sphingobacteriaceae</taxon>
        <taxon>Sphingobacterium</taxon>
    </lineage>
</organism>